<dbReference type="AlphaFoldDB" id="A0A5S3XLH3"/>
<dbReference type="EMBL" id="PNCK01000044">
    <property type="protein sequence ID" value="TMP42019.1"/>
    <property type="molecule type" value="Genomic_DNA"/>
</dbReference>
<evidence type="ECO:0000313" key="5">
    <source>
        <dbReference type="Proteomes" id="UP000307706"/>
    </source>
</evidence>
<proteinExistence type="predicted"/>
<evidence type="ECO:0000313" key="3">
    <source>
        <dbReference type="EMBL" id="TMP56295.1"/>
    </source>
</evidence>
<reference evidence="3" key="3">
    <citation type="submission" date="2019-09" db="EMBL/GenBank/DDBJ databases">
        <title>Co-occurence of chitin degradation, pigmentation and bioactivity in marine Pseudoalteromonas.</title>
        <authorList>
            <person name="Sonnenschein E.C."/>
            <person name="Bech P.K."/>
        </authorList>
    </citation>
    <scope>NUCLEOTIDE SEQUENCE</scope>
    <source>
        <strain evidence="3">S2231</strain>
    </source>
</reference>
<protein>
    <submittedName>
        <fullName evidence="3">Uncharacterized protein</fullName>
    </submittedName>
</protein>
<reference evidence="3 5" key="1">
    <citation type="submission" date="2017-12" db="EMBL/GenBank/DDBJ databases">
        <authorList>
            <person name="Paulsen S."/>
            <person name="Gram L.K."/>
        </authorList>
    </citation>
    <scope>NUCLEOTIDE SEQUENCE [LARGE SCALE GENOMIC DNA]</scope>
    <source>
        <strain evidence="3 5">S2231</strain>
        <strain evidence="2">S2233</strain>
    </source>
</reference>
<gene>
    <name evidence="3" type="ORF">CWB96_15380</name>
    <name evidence="2" type="ORF">CWB97_12800</name>
</gene>
<dbReference type="Proteomes" id="UP000305730">
    <property type="component" value="Unassembled WGS sequence"/>
</dbReference>
<evidence type="ECO:0000313" key="4">
    <source>
        <dbReference type="Proteomes" id="UP000305730"/>
    </source>
</evidence>
<accession>A0A5S3XLH3</accession>
<dbReference type="Proteomes" id="UP000307706">
    <property type="component" value="Unassembled WGS sequence"/>
</dbReference>
<dbReference type="EMBL" id="PNCL01000086">
    <property type="protein sequence ID" value="TMP56295.1"/>
    <property type="molecule type" value="Genomic_DNA"/>
</dbReference>
<keyword evidence="1" id="KW-0472">Membrane</keyword>
<reference evidence="4 5" key="2">
    <citation type="submission" date="2019-06" db="EMBL/GenBank/DDBJ databases">
        <title>Co-occurence of chitin degradation, pigmentation and bioactivity in marine Pseudoalteromonas.</title>
        <authorList>
            <person name="Sonnenschein E.C."/>
            <person name="Bech P.K."/>
        </authorList>
    </citation>
    <scope>NUCLEOTIDE SEQUENCE [LARGE SCALE GENOMIC DNA]</scope>
    <source>
        <strain evidence="5">S2231</strain>
        <strain evidence="2 4">S2233</strain>
    </source>
</reference>
<name>A0A5S3XLH3_9GAMM</name>
<evidence type="ECO:0000256" key="1">
    <source>
        <dbReference type="SAM" id="Phobius"/>
    </source>
</evidence>
<sequence length="201" mass="22699">MFYTIITILLIFISFIIFLPKFKSATEQYSLGINFILTLIATLVGVLLAISITNYESDRKEKQDVIKLLNSAITAVETCQGYSEELIEYFINLPDSDNLKQEFYVKNPLPYPTYLDTLLMQSIVSKNLSGAALSELNELLINLKRSRQNNSSLYLIALSQAIKVLSLEIAFQNHEITEHQLNAQLDNIGTIADSMTPIKNK</sequence>
<dbReference type="OrthoDB" id="6315827at2"/>
<feature type="transmembrane region" description="Helical" evidence="1">
    <location>
        <begin position="34"/>
        <end position="53"/>
    </location>
</feature>
<keyword evidence="4" id="KW-1185">Reference proteome</keyword>
<organism evidence="3 5">
    <name type="scientific">Pseudoalteromonas citrea</name>
    <dbReference type="NCBI Taxonomy" id="43655"/>
    <lineage>
        <taxon>Bacteria</taxon>
        <taxon>Pseudomonadati</taxon>
        <taxon>Pseudomonadota</taxon>
        <taxon>Gammaproteobacteria</taxon>
        <taxon>Alteromonadales</taxon>
        <taxon>Pseudoalteromonadaceae</taxon>
        <taxon>Pseudoalteromonas</taxon>
    </lineage>
</organism>
<dbReference type="RefSeq" id="WP_138597326.1">
    <property type="nucleotide sequence ID" value="NZ_PNCK01000044.1"/>
</dbReference>
<keyword evidence="1" id="KW-1133">Transmembrane helix</keyword>
<keyword evidence="1" id="KW-0812">Transmembrane</keyword>
<comment type="caution">
    <text evidence="3">The sequence shown here is derived from an EMBL/GenBank/DDBJ whole genome shotgun (WGS) entry which is preliminary data.</text>
</comment>
<evidence type="ECO:0000313" key="2">
    <source>
        <dbReference type="EMBL" id="TMP42019.1"/>
    </source>
</evidence>